<dbReference type="InterPro" id="IPR010732">
    <property type="entry name" value="T6SS_TssG-like"/>
</dbReference>
<protein>
    <submittedName>
        <fullName evidence="1">Type VI secretion system baseplate subunit TssG</fullName>
    </submittedName>
</protein>
<evidence type="ECO:0000313" key="1">
    <source>
        <dbReference type="EMBL" id="NEU69660.1"/>
    </source>
</evidence>
<dbReference type="EMBL" id="JAAGNZ010000002">
    <property type="protein sequence ID" value="NEU69660.1"/>
    <property type="molecule type" value="Genomic_DNA"/>
</dbReference>
<accession>A0A6M0IMV4</accession>
<sequence length="321" mass="36630">MVEISDIEALLNQTATRRLRFENVVNELLDASLLTNDELVINPERTSVYNFERDISEISERPNDQQATLWQFNIPRDGFYDTLPERLFQRTKKRTKDEDEWAEIRQEEEKQEQESRHFFLPFDNEFNHQRAAIARFETQTLAGDDALLVSELLNLVAPDADAYSLSNQQKLTLFLLISQAYRLVGNWDETAQYMSRFLQAPVAIQYGRQTIAINRSIGQTDNWKPNRLGDGRLGLDWVLPQPELLDDGGLIRLTIGPLTDTQLPEFLPGGTGIQQVRLLAGYLFPVDADWRLDVLTDAVNDVFRLSASGITGRLGLTTTLS</sequence>
<organism evidence="1 2">
    <name type="scientific">Spirosoma agri</name>
    <dbReference type="NCBI Taxonomy" id="1987381"/>
    <lineage>
        <taxon>Bacteria</taxon>
        <taxon>Pseudomonadati</taxon>
        <taxon>Bacteroidota</taxon>
        <taxon>Cytophagia</taxon>
        <taxon>Cytophagales</taxon>
        <taxon>Cytophagaceae</taxon>
        <taxon>Spirosoma</taxon>
    </lineage>
</organism>
<reference evidence="1 2" key="1">
    <citation type="submission" date="2020-02" db="EMBL/GenBank/DDBJ databases">
        <title>Draft genome sequence of two Spirosoma agri KCTC 52727 and Spirosoma terrae KCTC 52035.</title>
        <authorList>
            <person name="Rojas J."/>
            <person name="Ambika Manirajan B."/>
            <person name="Ratering S."/>
            <person name="Suarez C."/>
            <person name="Schnell S."/>
        </authorList>
    </citation>
    <scope>NUCLEOTIDE SEQUENCE [LARGE SCALE GENOMIC DNA]</scope>
    <source>
        <strain evidence="1 2">KCTC 52727</strain>
    </source>
</reference>
<proteinExistence type="predicted"/>
<comment type="caution">
    <text evidence="1">The sequence shown here is derived from an EMBL/GenBank/DDBJ whole genome shotgun (WGS) entry which is preliminary data.</text>
</comment>
<dbReference type="Proteomes" id="UP000477386">
    <property type="component" value="Unassembled WGS sequence"/>
</dbReference>
<evidence type="ECO:0000313" key="2">
    <source>
        <dbReference type="Proteomes" id="UP000477386"/>
    </source>
</evidence>
<dbReference type="Pfam" id="PF06996">
    <property type="entry name" value="T6SS_TssG"/>
    <property type="match status" value="1"/>
</dbReference>
<dbReference type="RefSeq" id="WP_164042209.1">
    <property type="nucleotide sequence ID" value="NZ_JAAGNZ010000002.1"/>
</dbReference>
<name>A0A6M0IMV4_9BACT</name>
<dbReference type="AlphaFoldDB" id="A0A6M0IMV4"/>
<keyword evidence="2" id="KW-1185">Reference proteome</keyword>
<gene>
    <name evidence="1" type="ORF">GK091_22460</name>
</gene>